<dbReference type="EMBL" id="SRJC01000006">
    <property type="protein sequence ID" value="TGB01424.1"/>
    <property type="molecule type" value="Genomic_DNA"/>
</dbReference>
<dbReference type="InterPro" id="IPR003593">
    <property type="entry name" value="AAA+_ATPase"/>
</dbReference>
<dbReference type="Pfam" id="PF00005">
    <property type="entry name" value="ABC_tran"/>
    <property type="match status" value="1"/>
</dbReference>
<evidence type="ECO:0000256" key="2">
    <source>
        <dbReference type="ARBA" id="ARBA00022448"/>
    </source>
</evidence>
<feature type="transmembrane region" description="Helical" evidence="9">
    <location>
        <begin position="245"/>
        <end position="263"/>
    </location>
</feature>
<dbReference type="GO" id="GO:0034775">
    <property type="term" value="P:glutathione transmembrane transport"/>
    <property type="evidence" value="ECO:0007669"/>
    <property type="project" value="InterPro"/>
</dbReference>
<feature type="domain" description="ABC transporter" evidence="10">
    <location>
        <begin position="333"/>
        <end position="564"/>
    </location>
</feature>
<comment type="caution">
    <text evidence="12">The sequence shown here is derived from an EMBL/GenBank/DDBJ whole genome shotgun (WGS) entry which is preliminary data.</text>
</comment>
<dbReference type="InterPro" id="IPR027417">
    <property type="entry name" value="P-loop_NTPase"/>
</dbReference>
<dbReference type="SUPFAM" id="SSF90123">
    <property type="entry name" value="ABC transporter transmembrane region"/>
    <property type="match status" value="1"/>
</dbReference>
<feature type="transmembrane region" description="Helical" evidence="9">
    <location>
        <begin position="159"/>
        <end position="179"/>
    </location>
</feature>
<dbReference type="InterPro" id="IPR011527">
    <property type="entry name" value="ABC1_TM_dom"/>
</dbReference>
<dbReference type="PROSITE" id="PS50929">
    <property type="entry name" value="ABC_TM1F"/>
    <property type="match status" value="1"/>
</dbReference>
<keyword evidence="4 9" id="KW-0812">Transmembrane</keyword>
<keyword evidence="5" id="KW-0547">Nucleotide-binding</keyword>
<gene>
    <name evidence="12" type="primary">cydC</name>
    <name evidence="12" type="ORF">E4663_16595</name>
</gene>
<evidence type="ECO:0000259" key="11">
    <source>
        <dbReference type="PROSITE" id="PS50929"/>
    </source>
</evidence>
<dbReference type="PROSITE" id="PS50893">
    <property type="entry name" value="ABC_TRANSPORTER_2"/>
    <property type="match status" value="1"/>
</dbReference>
<evidence type="ECO:0000256" key="7">
    <source>
        <dbReference type="ARBA" id="ARBA00022989"/>
    </source>
</evidence>
<reference evidence="12 13" key="1">
    <citation type="journal article" date="2003" name="Int. J. Syst. Evol. Microbiol.">
        <title>Halobacillus salinus sp. nov., isolated from a salt lake on the coast of the East Sea in Korea.</title>
        <authorList>
            <person name="Yoon J.H."/>
            <person name="Kang K.H."/>
            <person name="Park Y.H."/>
        </authorList>
    </citation>
    <scope>NUCLEOTIDE SEQUENCE [LARGE SCALE GENOMIC DNA]</scope>
    <source>
        <strain evidence="12 13">HSL-3</strain>
    </source>
</reference>
<evidence type="ECO:0000313" key="12">
    <source>
        <dbReference type="EMBL" id="TGB01424.1"/>
    </source>
</evidence>
<sequence>MHSWVFPYIKKHRRLLMVAIALGVLTVFSGAFLLFTSGYLISKAATRPENLLMVYVPIVAVRTFGIGRAVVRYLERLVGHDVVLKILARMRVDVYEAMEPQVLTAKFKMRIGDVLGILADDVERLQDIYLKTVFPALVGLSLYLMSVVALGFFSIPFAVLMAIYAGVLVFVFPLISLLASKMRRVKMKTGRHELYESLTDAVMGIADWQFSGRQSEFVEAYERDEAVIQSLDRQHQRFSRWRNTMAQLVVLAMVISTLGWAAGMTSEGAFSYTLIAAFVLVLFPLAEAFLPLSDSISELPSYQDSLKRLDDVSGQEKPAPRTCELEDVSSLLLKVEHVSYRADAKQVLEDVSFSILPGEKVALLGPSGAGKSTLMKLIQGGLKPNEGAVKLNGVDAHKISNLSDGVAVLNQQPYIFDTTIRNNIRLGCLDASDEEVEWAAKQVQLHDYIMSLPEGYDTNLQETGARFSGGQRQRIALARILLEDAPVVLLDEPTIGLDPVTERELMTTIFNVLDDKSVLWITHHLAFVHKTDRVLFLEKGKLVMEGAHEKLLYNERYAQLYELDHPFERKTKQAIS</sequence>
<dbReference type="PANTHER" id="PTHR24221:SF653">
    <property type="entry name" value="TRANSPORT ATP-BINDING PROTEIN CYDC"/>
    <property type="match status" value="1"/>
</dbReference>
<keyword evidence="8 9" id="KW-0472">Membrane</keyword>
<dbReference type="PANTHER" id="PTHR24221">
    <property type="entry name" value="ATP-BINDING CASSETTE SUB-FAMILY B"/>
    <property type="match status" value="1"/>
</dbReference>
<dbReference type="Pfam" id="PF00664">
    <property type="entry name" value="ABC_membrane"/>
    <property type="match status" value="1"/>
</dbReference>
<evidence type="ECO:0000256" key="6">
    <source>
        <dbReference type="ARBA" id="ARBA00022840"/>
    </source>
</evidence>
<comment type="subcellular location">
    <subcellularLocation>
        <location evidence="1">Cell membrane</location>
        <topology evidence="1">Multi-pass membrane protein</topology>
    </subcellularLocation>
</comment>
<dbReference type="Gene3D" id="3.40.50.300">
    <property type="entry name" value="P-loop containing nucleotide triphosphate hydrolases"/>
    <property type="match status" value="1"/>
</dbReference>
<keyword evidence="6" id="KW-0067">ATP-binding</keyword>
<dbReference type="GO" id="GO:0005524">
    <property type="term" value="F:ATP binding"/>
    <property type="evidence" value="ECO:0007669"/>
    <property type="project" value="UniProtKB-KW"/>
</dbReference>
<evidence type="ECO:0000313" key="13">
    <source>
        <dbReference type="Proteomes" id="UP000297982"/>
    </source>
</evidence>
<dbReference type="InterPro" id="IPR036640">
    <property type="entry name" value="ABC1_TM_sf"/>
</dbReference>
<proteinExistence type="predicted"/>
<dbReference type="GO" id="GO:0034040">
    <property type="term" value="F:ATPase-coupled lipid transmembrane transporter activity"/>
    <property type="evidence" value="ECO:0007669"/>
    <property type="project" value="TreeGrafter"/>
</dbReference>
<dbReference type="InterPro" id="IPR014223">
    <property type="entry name" value="ABC_CydC/D"/>
</dbReference>
<evidence type="ECO:0000259" key="10">
    <source>
        <dbReference type="PROSITE" id="PS50893"/>
    </source>
</evidence>
<dbReference type="InterPro" id="IPR039421">
    <property type="entry name" value="Type_1_exporter"/>
</dbReference>
<dbReference type="InterPro" id="IPR003439">
    <property type="entry name" value="ABC_transporter-like_ATP-bd"/>
</dbReference>
<dbReference type="Proteomes" id="UP000297982">
    <property type="component" value="Unassembled WGS sequence"/>
</dbReference>
<accession>A0A4Z0GXP4</accession>
<dbReference type="STRING" id="192814.GCA_900166575_00094"/>
<evidence type="ECO:0000256" key="8">
    <source>
        <dbReference type="ARBA" id="ARBA00023136"/>
    </source>
</evidence>
<name>A0A4Z0GXP4_9BACI</name>
<feature type="transmembrane region" description="Helical" evidence="9">
    <location>
        <begin position="133"/>
        <end position="153"/>
    </location>
</feature>
<dbReference type="GO" id="GO:0016887">
    <property type="term" value="F:ATP hydrolysis activity"/>
    <property type="evidence" value="ECO:0007669"/>
    <property type="project" value="InterPro"/>
</dbReference>
<evidence type="ECO:0000256" key="9">
    <source>
        <dbReference type="SAM" id="Phobius"/>
    </source>
</evidence>
<feature type="domain" description="ABC transmembrane type-1" evidence="11">
    <location>
        <begin position="18"/>
        <end position="301"/>
    </location>
</feature>
<dbReference type="GO" id="GO:0045454">
    <property type="term" value="P:cell redox homeostasis"/>
    <property type="evidence" value="ECO:0007669"/>
    <property type="project" value="InterPro"/>
</dbReference>
<evidence type="ECO:0000256" key="3">
    <source>
        <dbReference type="ARBA" id="ARBA00022475"/>
    </source>
</evidence>
<feature type="transmembrane region" description="Helical" evidence="9">
    <location>
        <begin position="15"/>
        <end position="40"/>
    </location>
</feature>
<dbReference type="SMART" id="SM00382">
    <property type="entry name" value="AAA"/>
    <property type="match status" value="1"/>
</dbReference>
<evidence type="ECO:0000256" key="5">
    <source>
        <dbReference type="ARBA" id="ARBA00022741"/>
    </source>
</evidence>
<keyword evidence="2" id="KW-0813">Transport</keyword>
<dbReference type="SUPFAM" id="SSF52540">
    <property type="entry name" value="P-loop containing nucleoside triphosphate hydrolases"/>
    <property type="match status" value="1"/>
</dbReference>
<evidence type="ECO:0000256" key="1">
    <source>
        <dbReference type="ARBA" id="ARBA00004651"/>
    </source>
</evidence>
<dbReference type="GO" id="GO:0005886">
    <property type="term" value="C:plasma membrane"/>
    <property type="evidence" value="ECO:0007669"/>
    <property type="project" value="UniProtKB-SubCell"/>
</dbReference>
<dbReference type="InterPro" id="IPR017871">
    <property type="entry name" value="ABC_transporter-like_CS"/>
</dbReference>
<keyword evidence="7 9" id="KW-1133">Transmembrane helix</keyword>
<dbReference type="Gene3D" id="1.20.1560.10">
    <property type="entry name" value="ABC transporter type 1, transmembrane domain"/>
    <property type="match status" value="1"/>
</dbReference>
<evidence type="ECO:0000256" key="4">
    <source>
        <dbReference type="ARBA" id="ARBA00022692"/>
    </source>
</evidence>
<dbReference type="AlphaFoldDB" id="A0A4Z0GXP4"/>
<dbReference type="NCBIfam" id="TIGR02868">
    <property type="entry name" value="CydC"/>
    <property type="match status" value="1"/>
</dbReference>
<dbReference type="FunFam" id="3.40.50.300:FF:000221">
    <property type="entry name" value="Multidrug ABC transporter ATP-binding protein"/>
    <property type="match status" value="1"/>
</dbReference>
<keyword evidence="3" id="KW-1003">Cell membrane</keyword>
<dbReference type="PROSITE" id="PS00211">
    <property type="entry name" value="ABC_TRANSPORTER_1"/>
    <property type="match status" value="1"/>
</dbReference>
<feature type="transmembrane region" description="Helical" evidence="9">
    <location>
        <begin position="269"/>
        <end position="290"/>
    </location>
</feature>
<protein>
    <submittedName>
        <fullName evidence="12">Thiol reductant ABC exporter subunit CydC</fullName>
    </submittedName>
</protein>
<organism evidence="12 13">
    <name type="scientific">Halobacillus salinus</name>
    <dbReference type="NCBI Taxonomy" id="192814"/>
    <lineage>
        <taxon>Bacteria</taxon>
        <taxon>Bacillati</taxon>
        <taxon>Bacillota</taxon>
        <taxon>Bacilli</taxon>
        <taxon>Bacillales</taxon>
        <taxon>Bacillaceae</taxon>
        <taxon>Halobacillus</taxon>
    </lineage>
</organism>
<keyword evidence="13" id="KW-1185">Reference proteome</keyword>
<dbReference type="GO" id="GO:0140359">
    <property type="term" value="F:ABC-type transporter activity"/>
    <property type="evidence" value="ECO:0007669"/>
    <property type="project" value="InterPro"/>
</dbReference>
<dbReference type="RefSeq" id="WP_135328454.1">
    <property type="nucleotide sequence ID" value="NZ_SRJC01000006.1"/>
</dbReference>